<protein>
    <submittedName>
        <fullName evidence="1">Uncharacterized protein</fullName>
    </submittedName>
</protein>
<evidence type="ECO:0000313" key="2">
    <source>
        <dbReference type="Proteomes" id="UP000485058"/>
    </source>
</evidence>
<organism evidence="1 2">
    <name type="scientific">Haematococcus lacustris</name>
    <name type="common">Green alga</name>
    <name type="synonym">Haematococcus pluvialis</name>
    <dbReference type="NCBI Taxonomy" id="44745"/>
    <lineage>
        <taxon>Eukaryota</taxon>
        <taxon>Viridiplantae</taxon>
        <taxon>Chlorophyta</taxon>
        <taxon>core chlorophytes</taxon>
        <taxon>Chlorophyceae</taxon>
        <taxon>CS clade</taxon>
        <taxon>Chlamydomonadales</taxon>
        <taxon>Haematococcaceae</taxon>
        <taxon>Haematococcus</taxon>
    </lineage>
</organism>
<accession>A0A699ZP46</accession>
<dbReference type="EMBL" id="BLLF01002540">
    <property type="protein sequence ID" value="GFH24453.1"/>
    <property type="molecule type" value="Genomic_DNA"/>
</dbReference>
<proteinExistence type="predicted"/>
<name>A0A699ZP46_HAELA</name>
<dbReference type="Proteomes" id="UP000485058">
    <property type="component" value="Unassembled WGS sequence"/>
</dbReference>
<dbReference type="AlphaFoldDB" id="A0A699ZP46"/>
<comment type="caution">
    <text evidence="1">The sequence shown here is derived from an EMBL/GenBank/DDBJ whole genome shotgun (WGS) entry which is preliminary data.</text>
</comment>
<evidence type="ECO:0000313" key="1">
    <source>
        <dbReference type="EMBL" id="GFH24453.1"/>
    </source>
</evidence>
<gene>
    <name evidence="1" type="ORF">HaLaN_22253</name>
</gene>
<reference evidence="1 2" key="1">
    <citation type="submission" date="2020-02" db="EMBL/GenBank/DDBJ databases">
        <title>Draft genome sequence of Haematococcus lacustris strain NIES-144.</title>
        <authorList>
            <person name="Morimoto D."/>
            <person name="Nakagawa S."/>
            <person name="Yoshida T."/>
            <person name="Sawayama S."/>
        </authorList>
    </citation>
    <scope>NUCLEOTIDE SEQUENCE [LARGE SCALE GENOMIC DNA]</scope>
    <source>
        <strain evidence="1 2">NIES-144</strain>
    </source>
</reference>
<keyword evidence="2" id="KW-1185">Reference proteome</keyword>
<sequence length="68" mass="7388">MTTCGMCQSGVPNMGLVIFMQVLSQYRTVFDSVYYIGIGGLVRGTLTGCLEHINILASAKYTIWVGAH</sequence>